<sequence>MLLRRLLRAAAVGALIAPSFGGVMTAAADPALAGKAEGVIAIGIPTADEPAQQQEAQAAATQLVEIGPAPADVQAVWDLGAANQWNSAEDRLAGLKAANPGWQPPRDLIAYVANGALDQRIADAVAEHDWTTVLSALPPVAADKCETPFRLFARADALEGLGEPAAINAFYVRALTVCDAPDSVATLAARAASVLDQDGLAALRALAPLQQSASDNAQIGAAYAKIVQADNRLQFNTAINTGHIGAAVALADTSGDPDLLMQAGWAMLETDPSGAGQRFSRSLAESGPEDARRGLVLASLASGDISAARAAVSTAPDPASLAELSGRIELADARVHREQGSWREAVTLANSAVTFFPALAVDAGTIAGGALLDAAGAATEAGNYTKARALALEAADYAPTRRAGRMRAAWSDLRLGNDAAAASLFSQLYVESPEAESAEGYALAAQRTGGMDTAAALARTVGGPLDARLTALNASAAFDQGDYLTAKALAPDSFPPLEGIDSNWYRQAVAVRSQGGTSGQNRLSGVVSTTSAGLIRGRNRYEAGVSVYSLDPGRSALPAIDASRETVAMPYLAWAREGDTSIAVRVGVTPLNADVDPALVGEIAIAHEDAGRAVEARAFTRPKMDSVLSFAGQRDATTGEAFGRVIESGVALRGRLPVGKSNTLQADIEATSLHGENTADNSKLALGVAANRNFARKGFAYLVSGLFYQFQSYDENTNFFTPGHGGYFSPQTFHRTGVSLNAQTDPMKHWILKADAAVAYESVSEDPARANPLMRGTQPLIGGSDSSGFAAALDLSAARRIAPEIILSGNLSAIQSEAYEDVRVGLALTWVPGGRDGLVRNDLPQDPFNPTAWTQP</sequence>
<dbReference type="InterPro" id="IPR008410">
    <property type="entry name" value="BCSC_C"/>
</dbReference>
<dbReference type="EMBL" id="ARYL01000021">
    <property type="protein sequence ID" value="KDA01849.1"/>
    <property type="molecule type" value="Genomic_DNA"/>
</dbReference>
<dbReference type="RefSeq" id="WP_035539526.1">
    <property type="nucleotide sequence ID" value="NZ_ARYL01000021.1"/>
</dbReference>
<dbReference type="Pfam" id="PF05420">
    <property type="entry name" value="BCSC_C"/>
    <property type="match status" value="1"/>
</dbReference>
<protein>
    <recommendedName>
        <fullName evidence="5">Cellulose synthase operon C C-terminal domain-containing protein</fullName>
    </recommendedName>
</protein>
<accession>A0A059G552</accession>
<dbReference type="InterPro" id="IPR011990">
    <property type="entry name" value="TPR-like_helical_dom_sf"/>
</dbReference>
<comment type="caution">
    <text evidence="6">The sequence shown here is derived from an EMBL/GenBank/DDBJ whole genome shotgun (WGS) entry which is preliminary data.</text>
</comment>
<dbReference type="AlphaFoldDB" id="A0A059G552"/>
<proteinExistence type="predicted"/>
<feature type="chain" id="PRO_5001578535" description="Cellulose synthase operon C C-terminal domain-containing protein" evidence="4">
    <location>
        <begin position="22"/>
        <end position="856"/>
    </location>
</feature>
<dbReference type="GO" id="GO:0019867">
    <property type="term" value="C:outer membrane"/>
    <property type="evidence" value="ECO:0007669"/>
    <property type="project" value="InterPro"/>
</dbReference>
<evidence type="ECO:0000256" key="1">
    <source>
        <dbReference type="ARBA" id="ARBA00022729"/>
    </source>
</evidence>
<keyword evidence="7" id="KW-1185">Reference proteome</keyword>
<dbReference type="eggNOG" id="COG3118">
    <property type="taxonomic scope" value="Bacteria"/>
</dbReference>
<feature type="domain" description="Cellulose synthase operon C C-terminal" evidence="5">
    <location>
        <begin position="579"/>
        <end position="828"/>
    </location>
</feature>
<name>A0A059G552_9PROT</name>
<evidence type="ECO:0000259" key="5">
    <source>
        <dbReference type="Pfam" id="PF05420"/>
    </source>
</evidence>
<feature type="signal peptide" evidence="4">
    <location>
        <begin position="1"/>
        <end position="21"/>
    </location>
</feature>
<keyword evidence="1 4" id="KW-0732">Signal</keyword>
<dbReference type="PATRIC" id="fig|1280953.3.peg.2775"/>
<keyword evidence="2" id="KW-0677">Repeat</keyword>
<evidence type="ECO:0000256" key="4">
    <source>
        <dbReference type="SAM" id="SignalP"/>
    </source>
</evidence>
<dbReference type="Proteomes" id="UP000024942">
    <property type="component" value="Unassembled WGS sequence"/>
</dbReference>
<gene>
    <name evidence="6" type="ORF">HOC_13794</name>
</gene>
<reference evidence="6 7" key="1">
    <citation type="journal article" date="2014" name="Antonie Van Leeuwenhoek">
        <title>Hyphomonas beringensis sp. nov. and Hyphomonas chukchiensis sp. nov., isolated from surface seawater of the Bering Sea and Chukchi Sea.</title>
        <authorList>
            <person name="Li C."/>
            <person name="Lai Q."/>
            <person name="Li G."/>
            <person name="Dong C."/>
            <person name="Wang J."/>
            <person name="Liao Y."/>
            <person name="Shao Z."/>
        </authorList>
    </citation>
    <scope>NUCLEOTIDE SEQUENCE [LARGE SCALE GENOMIC DNA]</scope>
    <source>
        <strain evidence="6 7">SCH89</strain>
    </source>
</reference>
<keyword evidence="3" id="KW-0802">TPR repeat</keyword>
<dbReference type="OrthoDB" id="174989at2"/>
<evidence type="ECO:0000313" key="7">
    <source>
        <dbReference type="Proteomes" id="UP000024942"/>
    </source>
</evidence>
<organism evidence="6 7">
    <name type="scientific">Hyphomonas oceanitis SCH89</name>
    <dbReference type="NCBI Taxonomy" id="1280953"/>
    <lineage>
        <taxon>Bacteria</taxon>
        <taxon>Pseudomonadati</taxon>
        <taxon>Pseudomonadota</taxon>
        <taxon>Alphaproteobacteria</taxon>
        <taxon>Hyphomonadales</taxon>
        <taxon>Hyphomonadaceae</taxon>
        <taxon>Hyphomonas</taxon>
    </lineage>
</organism>
<dbReference type="STRING" id="1280953.HOC_13794"/>
<evidence type="ECO:0000256" key="2">
    <source>
        <dbReference type="ARBA" id="ARBA00022737"/>
    </source>
</evidence>
<dbReference type="Gene3D" id="1.25.40.10">
    <property type="entry name" value="Tetratricopeptide repeat domain"/>
    <property type="match status" value="1"/>
</dbReference>
<dbReference type="GO" id="GO:0030244">
    <property type="term" value="P:cellulose biosynthetic process"/>
    <property type="evidence" value="ECO:0007669"/>
    <property type="project" value="InterPro"/>
</dbReference>
<evidence type="ECO:0000256" key="3">
    <source>
        <dbReference type="ARBA" id="ARBA00022803"/>
    </source>
</evidence>
<evidence type="ECO:0000313" key="6">
    <source>
        <dbReference type="EMBL" id="KDA01849.1"/>
    </source>
</evidence>